<dbReference type="PIRSF" id="PIRSF029730">
    <property type="entry name" value="UCP029730"/>
    <property type="match status" value="1"/>
</dbReference>
<dbReference type="Pfam" id="PF05013">
    <property type="entry name" value="FGase"/>
    <property type="match status" value="1"/>
</dbReference>
<dbReference type="Gene3D" id="3.40.630.40">
    <property type="entry name" value="Zn-dependent exopeptidases"/>
    <property type="match status" value="1"/>
</dbReference>
<protein>
    <submittedName>
        <fullName evidence="1">Predicted N-formylglutamate amidohydrolase</fullName>
    </submittedName>
</protein>
<evidence type="ECO:0000313" key="1">
    <source>
        <dbReference type="EMBL" id="SDF56940.1"/>
    </source>
</evidence>
<accession>A0A1G7M6Y9</accession>
<dbReference type="AlphaFoldDB" id="A0A1G7M6Y9"/>
<dbReference type="Proteomes" id="UP000182284">
    <property type="component" value="Unassembled WGS sequence"/>
</dbReference>
<gene>
    <name evidence="1" type="ORF">SAMN04488117_105102</name>
</gene>
<dbReference type="InterPro" id="IPR011227">
    <property type="entry name" value="UCP029730"/>
</dbReference>
<dbReference type="OrthoDB" id="9815326at2"/>
<proteinExistence type="predicted"/>
<dbReference type="RefSeq" id="WP_074644969.1">
    <property type="nucleotide sequence ID" value="NZ_FNBL01000005.1"/>
</dbReference>
<reference evidence="1 2" key="1">
    <citation type="submission" date="2016-10" db="EMBL/GenBank/DDBJ databases">
        <authorList>
            <person name="de Groot N.N."/>
        </authorList>
    </citation>
    <scope>NUCLEOTIDE SEQUENCE [LARGE SCALE GENOMIC DNA]</scope>
    <source>
        <strain evidence="1 2">DSM 27375</strain>
    </source>
</reference>
<dbReference type="EMBL" id="FNBL01000005">
    <property type="protein sequence ID" value="SDF56940.1"/>
    <property type="molecule type" value="Genomic_DNA"/>
</dbReference>
<evidence type="ECO:0000313" key="2">
    <source>
        <dbReference type="Proteomes" id="UP000182284"/>
    </source>
</evidence>
<dbReference type="GO" id="GO:0016787">
    <property type="term" value="F:hydrolase activity"/>
    <property type="evidence" value="ECO:0007669"/>
    <property type="project" value="UniProtKB-KW"/>
</dbReference>
<name>A0A1G7M6Y9_9RHOB</name>
<sequence length="257" mass="28631">MTEKAPFHIFGADRPGRFLVTCDHATNRVPEELGGDLGIASSDMKRHIAYDIGARGVTRELARLLDSPSIETDFSRLVIDPNRGETDPTLVMKLYDGTIIAGNRHADTAEITRRIIAYHRPYHAAYETLAAQRDDVVICAIHSFTPQLKSRPPRPWQVGILSAYDRRFTDPFIKALEASPTLKAEVEQRGERLVIGDNEPYDGHLPGDAIDIHALKHGRLNLLIELRSDLIETEADQLRWAGLLAPILTETLKATGL</sequence>
<dbReference type="SUPFAM" id="SSF53187">
    <property type="entry name" value="Zn-dependent exopeptidases"/>
    <property type="match status" value="1"/>
</dbReference>
<organism evidence="1 2">
    <name type="scientific">Celeribacter baekdonensis</name>
    <dbReference type="NCBI Taxonomy" id="875171"/>
    <lineage>
        <taxon>Bacteria</taxon>
        <taxon>Pseudomonadati</taxon>
        <taxon>Pseudomonadota</taxon>
        <taxon>Alphaproteobacteria</taxon>
        <taxon>Rhodobacterales</taxon>
        <taxon>Roseobacteraceae</taxon>
        <taxon>Celeribacter</taxon>
    </lineage>
</organism>
<keyword evidence="1" id="KW-0378">Hydrolase</keyword>
<dbReference type="InterPro" id="IPR007709">
    <property type="entry name" value="N-FG_amidohydro"/>
</dbReference>